<gene>
    <name evidence="1" type="ORF">EI427_21575</name>
</gene>
<name>A0A3S9P9D1_9BACT</name>
<dbReference type="PROSITE" id="PS51257">
    <property type="entry name" value="PROKAR_LIPOPROTEIN"/>
    <property type="match status" value="1"/>
</dbReference>
<protein>
    <recommendedName>
        <fullName evidence="3">Lipoprotein</fullName>
    </recommendedName>
</protein>
<proteinExistence type="predicted"/>
<dbReference type="Proteomes" id="UP000267268">
    <property type="component" value="Chromosome 2"/>
</dbReference>
<sequence length="212" mass="25678">MKNILIKTIPIAFFLISCDHSNKYYWYDISLKGNIKELVESYENLGVDSMKVWFENKAPYKSRQYINGKVTVRDKFVYDFFNNKYEKLFFNGKDYESSIEYKLNDNGLPFEIIDYYNNKVFAILHDIYDQNNRLTYRFINYPNGTKDTVQYKYSNNKTVEKWKGVNFKSPCIIIMNDLELDYNENWVKREKLTYFGDSLDEKEIYTRIIRYE</sequence>
<dbReference type="KEGG" id="fll:EI427_21575"/>
<keyword evidence="2" id="KW-1185">Reference proteome</keyword>
<dbReference type="EMBL" id="CP034563">
    <property type="protein sequence ID" value="AZQ64818.1"/>
    <property type="molecule type" value="Genomic_DNA"/>
</dbReference>
<organism evidence="1 2">
    <name type="scientific">Flammeovirga pectinis</name>
    <dbReference type="NCBI Taxonomy" id="2494373"/>
    <lineage>
        <taxon>Bacteria</taxon>
        <taxon>Pseudomonadati</taxon>
        <taxon>Bacteroidota</taxon>
        <taxon>Cytophagia</taxon>
        <taxon>Cytophagales</taxon>
        <taxon>Flammeovirgaceae</taxon>
        <taxon>Flammeovirga</taxon>
    </lineage>
</organism>
<evidence type="ECO:0008006" key="3">
    <source>
        <dbReference type="Google" id="ProtNLM"/>
    </source>
</evidence>
<dbReference type="AlphaFoldDB" id="A0A3S9P9D1"/>
<dbReference type="OrthoDB" id="991237at2"/>
<dbReference type="RefSeq" id="WP_126618910.1">
    <property type="nucleotide sequence ID" value="NZ_CP034563.1"/>
</dbReference>
<accession>A0A3S9P9D1</accession>
<evidence type="ECO:0000313" key="1">
    <source>
        <dbReference type="EMBL" id="AZQ64818.1"/>
    </source>
</evidence>
<reference evidence="1 2" key="1">
    <citation type="submission" date="2018-12" db="EMBL/GenBank/DDBJ databases">
        <title>Flammeovirga pectinis sp. nov., isolated from the gut of the Korean scallop, Patinopecten yessoensis.</title>
        <authorList>
            <person name="Bae J.-W."/>
            <person name="Jeong Y.-S."/>
            <person name="Kang W."/>
        </authorList>
    </citation>
    <scope>NUCLEOTIDE SEQUENCE [LARGE SCALE GENOMIC DNA]</scope>
    <source>
        <strain evidence="1 2">L12M1</strain>
    </source>
</reference>
<evidence type="ECO:0000313" key="2">
    <source>
        <dbReference type="Proteomes" id="UP000267268"/>
    </source>
</evidence>